<feature type="compositionally biased region" description="Polar residues" evidence="6">
    <location>
        <begin position="276"/>
        <end position="294"/>
    </location>
</feature>
<dbReference type="SUPFAM" id="SSF57863">
    <property type="entry name" value="ArfGap/RecO-like zinc finger"/>
    <property type="match status" value="1"/>
</dbReference>
<dbReference type="InterPro" id="IPR038508">
    <property type="entry name" value="ArfGAP_dom_sf"/>
</dbReference>
<keyword evidence="2" id="KW-0677">Repeat</keyword>
<dbReference type="SMART" id="SM00105">
    <property type="entry name" value="ArfGap"/>
    <property type="match status" value="1"/>
</dbReference>
<dbReference type="PANTHER" id="PTHR46134">
    <property type="entry name" value="DRONGO, ISOFORM F"/>
    <property type="match status" value="1"/>
</dbReference>
<evidence type="ECO:0000256" key="5">
    <source>
        <dbReference type="PROSITE-ProRule" id="PRU00288"/>
    </source>
</evidence>
<dbReference type="PROSITE" id="PS50115">
    <property type="entry name" value="ARFGAP"/>
    <property type="match status" value="1"/>
</dbReference>
<feature type="compositionally biased region" description="Polar residues" evidence="6">
    <location>
        <begin position="609"/>
        <end position="619"/>
    </location>
</feature>
<accession>A0A9Q1BNW6</accession>
<dbReference type="FunFam" id="1.10.220.150:FF:000005">
    <property type="entry name" value="Arf-GAP domain and FG repeat-containing protein 1"/>
    <property type="match status" value="1"/>
</dbReference>
<dbReference type="InterPro" id="IPR052248">
    <property type="entry name" value="Arf-GAP_FG-repeat_protein"/>
</dbReference>
<evidence type="ECO:0000256" key="1">
    <source>
        <dbReference type="ARBA" id="ARBA00022723"/>
    </source>
</evidence>
<keyword evidence="3 5" id="KW-0863">Zinc-finger</keyword>
<reference evidence="8" key="1">
    <citation type="submission" date="2021-10" db="EMBL/GenBank/DDBJ databases">
        <title>Tropical sea cucumber genome reveals ecological adaptation and Cuvierian tubules defense mechanism.</title>
        <authorList>
            <person name="Chen T."/>
        </authorList>
    </citation>
    <scope>NUCLEOTIDE SEQUENCE</scope>
    <source>
        <strain evidence="8">Nanhai2018</strain>
        <tissue evidence="8">Muscle</tissue>
    </source>
</reference>
<feature type="region of interest" description="Disordered" evidence="6">
    <location>
        <begin position="603"/>
        <end position="650"/>
    </location>
</feature>
<dbReference type="PANTHER" id="PTHR46134:SF3">
    <property type="entry name" value="ARFGAP WITH FG REPEATS 1"/>
    <property type="match status" value="1"/>
</dbReference>
<keyword evidence="1" id="KW-0479">Metal-binding</keyword>
<comment type="caution">
    <text evidence="8">The sequence shown here is derived from an EMBL/GenBank/DDBJ whole genome shotgun (WGS) entry which is preliminary data.</text>
</comment>
<sequence length="650" mass="66552">MASKRKQDEKNLKTLRELASKEHNKKCFDCGQRGPTYVNMTIGSFVCTSCSGLLRGLNPPQRVKSISMTSFTQAEIEQLQKSGNEYCRQVWLGLWNSHLPPEPESRDEQKVKDFLIKKYEKKAYYVPPDQVKPISREKEKEKVPEVRPLKSLLGENSPKVQVTQNTSPAGLGHIKQPPASINQPVAVAPPPGSTATTAPSVQPKKPSQDLLGDLGGDPFGAPQAPQGNAFSAFGQSQGAGGFADFSQAFGGAPSQQADLSSSGNQSTLDDLFATPPLTSDVTEGSASGTSNQNAFGAFGPPASQASGQASFAAFSGATMTPTPAAPINQASKSMADLSLSNSSPSSSALSSSDKYSALSELDSIFSSNAPGSNTSSVFGATSSTSSSSVFGQTPPSTSATSSFGQTPTSSSMFGQPPASTSVFGASQSSTVPASGMEANPFGGFAAAPAQPASQPNPFMMPGGAGGQPNGMFGGTSQAGGFGWDTSQSTAGFGQMPQQTPNMGGFGQFGATQGMVQPGMVGQSGMVAQPGMAMGTQPHLGAGAMQLNGGVNRGMPPTQQGSMNMGYNMQAQGGFGIAAGMQQPGMGGMQYNKAGQMGGGFGQMAPSQPPQAASFGTWNPSGGGLPQQHNPFMGQSAAGIPPKGQSSNPFM</sequence>
<evidence type="ECO:0000256" key="3">
    <source>
        <dbReference type="ARBA" id="ARBA00022771"/>
    </source>
</evidence>
<feature type="region of interest" description="Disordered" evidence="6">
    <location>
        <begin position="369"/>
        <end position="431"/>
    </location>
</feature>
<dbReference type="GO" id="GO:0005737">
    <property type="term" value="C:cytoplasm"/>
    <property type="evidence" value="ECO:0007669"/>
    <property type="project" value="TreeGrafter"/>
</dbReference>
<dbReference type="GO" id="GO:0016020">
    <property type="term" value="C:membrane"/>
    <property type="evidence" value="ECO:0007669"/>
    <property type="project" value="TreeGrafter"/>
</dbReference>
<keyword evidence="4" id="KW-0862">Zinc</keyword>
<feature type="domain" description="Arf-GAP" evidence="7">
    <location>
        <begin position="9"/>
        <end position="133"/>
    </location>
</feature>
<dbReference type="GO" id="GO:0005096">
    <property type="term" value="F:GTPase activator activity"/>
    <property type="evidence" value="ECO:0007669"/>
    <property type="project" value="InterPro"/>
</dbReference>
<dbReference type="InterPro" id="IPR037278">
    <property type="entry name" value="ARFGAP/RecO"/>
</dbReference>
<evidence type="ECO:0000313" key="8">
    <source>
        <dbReference type="EMBL" id="KAJ8030101.1"/>
    </source>
</evidence>
<organism evidence="8 9">
    <name type="scientific">Holothuria leucospilota</name>
    <name type="common">Black long sea cucumber</name>
    <name type="synonym">Mertensiothuria leucospilota</name>
    <dbReference type="NCBI Taxonomy" id="206669"/>
    <lineage>
        <taxon>Eukaryota</taxon>
        <taxon>Metazoa</taxon>
        <taxon>Echinodermata</taxon>
        <taxon>Eleutherozoa</taxon>
        <taxon>Echinozoa</taxon>
        <taxon>Holothuroidea</taxon>
        <taxon>Aspidochirotacea</taxon>
        <taxon>Aspidochirotida</taxon>
        <taxon>Holothuriidae</taxon>
        <taxon>Holothuria</taxon>
    </lineage>
</organism>
<feature type="compositionally biased region" description="Low complexity" evidence="6">
    <location>
        <begin position="375"/>
        <end position="391"/>
    </location>
</feature>
<dbReference type="Pfam" id="PF01412">
    <property type="entry name" value="ArfGap"/>
    <property type="match status" value="1"/>
</dbReference>
<evidence type="ECO:0000256" key="4">
    <source>
        <dbReference type="ARBA" id="ARBA00022833"/>
    </source>
</evidence>
<protein>
    <submittedName>
        <fullName evidence="8">Arf-GAP domain and FG repeat-containing protein 1</fullName>
    </submittedName>
</protein>
<feature type="compositionally biased region" description="Basic and acidic residues" evidence="6">
    <location>
        <begin position="136"/>
        <end position="148"/>
    </location>
</feature>
<dbReference type="CDD" id="cd08838">
    <property type="entry name" value="ArfGap_AGFG"/>
    <property type="match status" value="1"/>
</dbReference>
<dbReference type="Proteomes" id="UP001152320">
    <property type="component" value="Chromosome 13"/>
</dbReference>
<keyword evidence="9" id="KW-1185">Reference proteome</keyword>
<name>A0A9Q1BNW6_HOLLE</name>
<evidence type="ECO:0000256" key="6">
    <source>
        <dbReference type="SAM" id="MobiDB-lite"/>
    </source>
</evidence>
<dbReference type="EMBL" id="JAIZAY010000013">
    <property type="protein sequence ID" value="KAJ8030101.1"/>
    <property type="molecule type" value="Genomic_DNA"/>
</dbReference>
<dbReference type="InterPro" id="IPR001164">
    <property type="entry name" value="ArfGAP_dom"/>
</dbReference>
<evidence type="ECO:0000259" key="7">
    <source>
        <dbReference type="PROSITE" id="PS50115"/>
    </source>
</evidence>
<dbReference type="Gene3D" id="1.10.220.150">
    <property type="entry name" value="Arf GTPase activating protein"/>
    <property type="match status" value="1"/>
</dbReference>
<feature type="compositionally biased region" description="Polar residues" evidence="6">
    <location>
        <begin position="393"/>
        <end position="431"/>
    </location>
</feature>
<feature type="compositionally biased region" description="Polar residues" evidence="6">
    <location>
        <begin position="253"/>
        <end position="268"/>
    </location>
</feature>
<evidence type="ECO:0000313" key="9">
    <source>
        <dbReference type="Proteomes" id="UP001152320"/>
    </source>
</evidence>
<feature type="region of interest" description="Disordered" evidence="6">
    <location>
        <begin position="136"/>
        <end position="302"/>
    </location>
</feature>
<evidence type="ECO:0000256" key="2">
    <source>
        <dbReference type="ARBA" id="ARBA00022737"/>
    </source>
</evidence>
<proteinExistence type="predicted"/>
<gene>
    <name evidence="8" type="ORF">HOLleu_26390</name>
</gene>
<dbReference type="PRINTS" id="PR00405">
    <property type="entry name" value="REVINTRACTNG"/>
</dbReference>
<dbReference type="AlphaFoldDB" id="A0A9Q1BNW6"/>
<dbReference type="OrthoDB" id="6036at2759"/>
<feature type="compositionally biased region" description="Polar residues" evidence="6">
    <location>
        <begin position="158"/>
        <end position="168"/>
    </location>
</feature>
<dbReference type="GO" id="GO:0008270">
    <property type="term" value="F:zinc ion binding"/>
    <property type="evidence" value="ECO:0007669"/>
    <property type="project" value="UniProtKB-KW"/>
</dbReference>